<reference evidence="6 7" key="1">
    <citation type="submission" date="2019-03" db="EMBL/GenBank/DDBJ databases">
        <authorList>
            <person name="Gaulin E."/>
            <person name="Dumas B."/>
        </authorList>
    </citation>
    <scope>NUCLEOTIDE SEQUENCE [LARGE SCALE GENOMIC DNA]</scope>
    <source>
        <strain evidence="6">CBS 568.67</strain>
    </source>
</reference>
<keyword evidence="3" id="KW-0812">Transmembrane</keyword>
<keyword evidence="3" id="KW-1133">Transmembrane helix</keyword>
<dbReference type="InterPro" id="IPR036872">
    <property type="entry name" value="CH_dom_sf"/>
</dbReference>
<dbReference type="Proteomes" id="UP000332933">
    <property type="component" value="Unassembled WGS sequence"/>
</dbReference>
<evidence type="ECO:0000256" key="3">
    <source>
        <dbReference type="SAM" id="Phobius"/>
    </source>
</evidence>
<dbReference type="InterPro" id="IPR001715">
    <property type="entry name" value="CH_dom"/>
</dbReference>
<dbReference type="PROSITE" id="PS00019">
    <property type="entry name" value="ACTININ_1"/>
    <property type="match status" value="1"/>
</dbReference>
<dbReference type="Pfam" id="PF00307">
    <property type="entry name" value="CH"/>
    <property type="match status" value="2"/>
</dbReference>
<dbReference type="InterPro" id="IPR001589">
    <property type="entry name" value="Actinin_actin-bd_CS"/>
</dbReference>
<sequence length="353" mass="38463">MMGLERRGSIQAGDDFWIDVQKKAFTKWANSYLDERDLPIADLYADLSDGLRLIALLEELTNGPITTKYNKEPRFRIHKLENLNIVFGYLAKAQVQVTNIGSSDIVDGNSKLILGLVWTIIKRYQVADIEIDGVSGKEGLLLWCNRALAAYGVTVTNFTSQWSNGLAFCYLVHAYNSSIIDVDNLSADTPLENLSLAFTALETHFSIPALLAPEDLQGKVDEKSVLTYISMVYQEVTEQDKVSAKKVDTPSKVVAATNGFALHAVREETPADATADNVSTAQADTLSTNSTSANGHTSYVAAVEAYKKPVADVARPLSSVLKSSKKPVTPVSFAALGSLLVLLYPVVRIGRTK</sequence>
<evidence type="ECO:0000313" key="6">
    <source>
        <dbReference type="EMBL" id="VFT80229.1"/>
    </source>
</evidence>
<keyword evidence="7" id="KW-1185">Reference proteome</keyword>
<dbReference type="PANTHER" id="PTHR11915">
    <property type="entry name" value="SPECTRIN/FILAMIN RELATED CYTOSKELETAL PROTEIN"/>
    <property type="match status" value="1"/>
</dbReference>
<evidence type="ECO:0000259" key="4">
    <source>
        <dbReference type="PROSITE" id="PS50021"/>
    </source>
</evidence>
<accession>A0A485KBD2</accession>
<dbReference type="OrthoDB" id="10017054at2759"/>
<keyword evidence="2" id="KW-0009">Actin-binding</keyword>
<dbReference type="SUPFAM" id="SSF47576">
    <property type="entry name" value="Calponin-homology domain, CH-domain"/>
    <property type="match status" value="1"/>
</dbReference>
<evidence type="ECO:0000256" key="1">
    <source>
        <dbReference type="ARBA" id="ARBA00022737"/>
    </source>
</evidence>
<evidence type="ECO:0000313" key="7">
    <source>
        <dbReference type="Proteomes" id="UP000332933"/>
    </source>
</evidence>
<dbReference type="EMBL" id="CAADRA010000463">
    <property type="protein sequence ID" value="VFT80229.1"/>
    <property type="molecule type" value="Genomic_DNA"/>
</dbReference>
<dbReference type="PROSITE" id="PS00020">
    <property type="entry name" value="ACTININ_2"/>
    <property type="match status" value="1"/>
</dbReference>
<dbReference type="AlphaFoldDB" id="A0A485KBD2"/>
<keyword evidence="3" id="KW-0472">Membrane</keyword>
<feature type="domain" description="Calponin-homology (CH)" evidence="4">
    <location>
        <begin position="19"/>
        <end position="125"/>
    </location>
</feature>
<protein>
    <submittedName>
        <fullName evidence="6">Aste57867_3049 protein</fullName>
    </submittedName>
</protein>
<reference evidence="5" key="2">
    <citation type="submission" date="2019-06" db="EMBL/GenBank/DDBJ databases">
        <title>Genomics analysis of Aphanomyces spp. identifies a new class of oomycete effector associated with host adaptation.</title>
        <authorList>
            <person name="Gaulin E."/>
        </authorList>
    </citation>
    <scope>NUCLEOTIDE SEQUENCE</scope>
    <source>
        <strain evidence="5">CBS 578.67</strain>
    </source>
</reference>
<feature type="domain" description="Calponin-homology (CH)" evidence="4">
    <location>
        <begin position="134"/>
        <end position="237"/>
    </location>
</feature>
<gene>
    <name evidence="6" type="primary">Aste57867_3049</name>
    <name evidence="5" type="ORF">As57867_003040</name>
    <name evidence="6" type="ORF">ASTE57867_3049</name>
</gene>
<organism evidence="6 7">
    <name type="scientific">Aphanomyces stellatus</name>
    <dbReference type="NCBI Taxonomy" id="120398"/>
    <lineage>
        <taxon>Eukaryota</taxon>
        <taxon>Sar</taxon>
        <taxon>Stramenopiles</taxon>
        <taxon>Oomycota</taxon>
        <taxon>Saprolegniomycetes</taxon>
        <taxon>Saprolegniales</taxon>
        <taxon>Verrucalvaceae</taxon>
        <taxon>Aphanomyces</taxon>
    </lineage>
</organism>
<dbReference type="GO" id="GO:0003779">
    <property type="term" value="F:actin binding"/>
    <property type="evidence" value="ECO:0007669"/>
    <property type="project" value="UniProtKB-KW"/>
</dbReference>
<dbReference type="EMBL" id="VJMH01000463">
    <property type="protein sequence ID" value="KAF0716059.1"/>
    <property type="molecule type" value="Genomic_DNA"/>
</dbReference>
<evidence type="ECO:0000313" key="5">
    <source>
        <dbReference type="EMBL" id="KAF0716059.1"/>
    </source>
</evidence>
<name>A0A485KBD2_9STRA</name>
<feature type="transmembrane region" description="Helical" evidence="3">
    <location>
        <begin position="328"/>
        <end position="347"/>
    </location>
</feature>
<dbReference type="PROSITE" id="PS50021">
    <property type="entry name" value="CH"/>
    <property type="match status" value="2"/>
</dbReference>
<dbReference type="Gene3D" id="1.10.418.10">
    <property type="entry name" value="Calponin-like domain"/>
    <property type="match status" value="2"/>
</dbReference>
<proteinExistence type="predicted"/>
<keyword evidence="1" id="KW-0677">Repeat</keyword>
<dbReference type="SMART" id="SM00033">
    <property type="entry name" value="CH"/>
    <property type="match status" value="2"/>
</dbReference>
<evidence type="ECO:0000256" key="2">
    <source>
        <dbReference type="ARBA" id="ARBA00023203"/>
    </source>
</evidence>